<keyword evidence="5 7" id="KW-0472">Membrane</keyword>
<keyword evidence="7" id="KW-0812">Transmembrane</keyword>
<protein>
    <submittedName>
        <fullName evidence="8">KDO2-lipid IV(A) lauroyltransferase</fullName>
    </submittedName>
</protein>
<dbReference type="AlphaFoldDB" id="A0A1G6GR67"/>
<dbReference type="PANTHER" id="PTHR30606">
    <property type="entry name" value="LIPID A BIOSYNTHESIS LAUROYL ACYLTRANSFERASE"/>
    <property type="match status" value="1"/>
</dbReference>
<dbReference type="GO" id="GO:0005886">
    <property type="term" value="C:plasma membrane"/>
    <property type="evidence" value="ECO:0007669"/>
    <property type="project" value="UniProtKB-SubCell"/>
</dbReference>
<evidence type="ECO:0000313" key="8">
    <source>
        <dbReference type="EMBL" id="SDB84500.1"/>
    </source>
</evidence>
<evidence type="ECO:0000256" key="7">
    <source>
        <dbReference type="SAM" id="Phobius"/>
    </source>
</evidence>
<keyword evidence="9" id="KW-1185">Reference proteome</keyword>
<keyword evidence="7" id="KW-1133">Transmembrane helix</keyword>
<keyword evidence="2" id="KW-1003">Cell membrane</keyword>
<dbReference type="RefSeq" id="WP_092434701.1">
    <property type="nucleotide sequence ID" value="NZ_FMYP01000003.1"/>
</dbReference>
<dbReference type="PIRSF" id="PIRSF026649">
    <property type="entry name" value="MsbB"/>
    <property type="match status" value="1"/>
</dbReference>
<dbReference type="Proteomes" id="UP000199452">
    <property type="component" value="Unassembled WGS sequence"/>
</dbReference>
<keyword evidence="4 8" id="KW-0808">Transferase</keyword>
<organism evidence="8 9">
    <name type="scientific">Williamwhitmania taraxaci</name>
    <dbReference type="NCBI Taxonomy" id="1640674"/>
    <lineage>
        <taxon>Bacteria</taxon>
        <taxon>Pseudomonadati</taxon>
        <taxon>Bacteroidota</taxon>
        <taxon>Bacteroidia</taxon>
        <taxon>Bacteroidales</taxon>
        <taxon>Williamwhitmaniaceae</taxon>
        <taxon>Williamwhitmania</taxon>
    </lineage>
</organism>
<evidence type="ECO:0000256" key="3">
    <source>
        <dbReference type="ARBA" id="ARBA00022519"/>
    </source>
</evidence>
<dbReference type="GO" id="GO:0009247">
    <property type="term" value="P:glycolipid biosynthetic process"/>
    <property type="evidence" value="ECO:0007669"/>
    <property type="project" value="UniProtKB-ARBA"/>
</dbReference>
<evidence type="ECO:0000256" key="4">
    <source>
        <dbReference type="ARBA" id="ARBA00022679"/>
    </source>
</evidence>
<accession>A0A1G6GR67</accession>
<dbReference type="PANTHER" id="PTHR30606:SF10">
    <property type="entry name" value="PHOSPHATIDYLINOSITOL MANNOSIDE ACYLTRANSFERASE"/>
    <property type="match status" value="1"/>
</dbReference>
<keyword evidence="3" id="KW-0997">Cell inner membrane</keyword>
<comment type="subcellular location">
    <subcellularLocation>
        <location evidence="1">Cell inner membrane</location>
    </subcellularLocation>
</comment>
<dbReference type="GO" id="GO:0016746">
    <property type="term" value="F:acyltransferase activity"/>
    <property type="evidence" value="ECO:0007669"/>
    <property type="project" value="UniProtKB-KW"/>
</dbReference>
<dbReference type="STRING" id="1640674.SAMN05216323_100357"/>
<dbReference type="CDD" id="cd07984">
    <property type="entry name" value="LPLAT_LABLAT-like"/>
    <property type="match status" value="1"/>
</dbReference>
<evidence type="ECO:0000256" key="5">
    <source>
        <dbReference type="ARBA" id="ARBA00023136"/>
    </source>
</evidence>
<evidence type="ECO:0000256" key="6">
    <source>
        <dbReference type="ARBA" id="ARBA00023315"/>
    </source>
</evidence>
<proteinExistence type="predicted"/>
<evidence type="ECO:0000256" key="2">
    <source>
        <dbReference type="ARBA" id="ARBA00022475"/>
    </source>
</evidence>
<sequence>MKIGMFFFKIFTLFLSWLPLRIIFIISDLLYIVLYRIVGYRTKVVRENLQKSFPQKTIKEILTIEKRFYHHLSDLTMETLLLPHITEKQIRKRCTFKNPEVINNQYNKGKSIICVMGHYGNWEMFSGFQLQSRHKVVALYKPLSNQQFDNYFKKMREKFGVETVSMADGMRVLLRYDRSKTMTLSLFIADQAPTRDQSNFWTTFLNQDTAVFTGVERFAKKTNFPVIFLSMQKKSRGHYEVEAELLSDNPESTTNFEITEAHTRVLEKHIQEQPEYWLWSHRRWKHKRENITSEK</sequence>
<gene>
    <name evidence="8" type="ORF">SAMN05216323_100357</name>
</gene>
<dbReference type="OrthoDB" id="9801955at2"/>
<dbReference type="InterPro" id="IPR004960">
    <property type="entry name" value="LipA_acyltrans"/>
</dbReference>
<evidence type="ECO:0000256" key="1">
    <source>
        <dbReference type="ARBA" id="ARBA00004533"/>
    </source>
</evidence>
<reference evidence="8 9" key="1">
    <citation type="submission" date="2016-09" db="EMBL/GenBank/DDBJ databases">
        <authorList>
            <person name="Capua I."/>
            <person name="De Benedictis P."/>
            <person name="Joannis T."/>
            <person name="Lombin L.H."/>
            <person name="Cattoli G."/>
        </authorList>
    </citation>
    <scope>NUCLEOTIDE SEQUENCE [LARGE SCALE GENOMIC DNA]</scope>
    <source>
        <strain evidence="8 9">A7P-90m</strain>
    </source>
</reference>
<feature type="transmembrane region" description="Helical" evidence="7">
    <location>
        <begin position="6"/>
        <end position="34"/>
    </location>
</feature>
<name>A0A1G6GR67_9BACT</name>
<dbReference type="EMBL" id="FMYP01000003">
    <property type="protein sequence ID" value="SDB84500.1"/>
    <property type="molecule type" value="Genomic_DNA"/>
</dbReference>
<dbReference type="Pfam" id="PF03279">
    <property type="entry name" value="Lip_A_acyltrans"/>
    <property type="match status" value="1"/>
</dbReference>
<evidence type="ECO:0000313" key="9">
    <source>
        <dbReference type="Proteomes" id="UP000199452"/>
    </source>
</evidence>
<keyword evidence="6" id="KW-0012">Acyltransferase</keyword>